<gene>
    <name evidence="9" type="ORF">LTR78_002862</name>
</gene>
<evidence type="ECO:0000256" key="6">
    <source>
        <dbReference type="SAM" id="MobiDB-lite"/>
    </source>
</evidence>
<evidence type="ECO:0000256" key="1">
    <source>
        <dbReference type="ARBA" id="ARBA00004141"/>
    </source>
</evidence>
<feature type="region of interest" description="Disordered" evidence="6">
    <location>
        <begin position="267"/>
        <end position="330"/>
    </location>
</feature>
<proteinExistence type="inferred from homology"/>
<dbReference type="AlphaFoldDB" id="A0AAE0WTJ3"/>
<accession>A0AAE0WTJ3</accession>
<feature type="compositionally biased region" description="Basic and acidic residues" evidence="6">
    <location>
        <begin position="267"/>
        <end position="278"/>
    </location>
</feature>
<evidence type="ECO:0000313" key="9">
    <source>
        <dbReference type="EMBL" id="KAK3677324.1"/>
    </source>
</evidence>
<feature type="domain" description="Rhodopsin" evidence="8">
    <location>
        <begin position="4"/>
        <end position="212"/>
    </location>
</feature>
<evidence type="ECO:0000313" key="10">
    <source>
        <dbReference type="Proteomes" id="UP001274830"/>
    </source>
</evidence>
<evidence type="ECO:0000256" key="7">
    <source>
        <dbReference type="SAM" id="Phobius"/>
    </source>
</evidence>
<evidence type="ECO:0000256" key="5">
    <source>
        <dbReference type="ARBA" id="ARBA00038359"/>
    </source>
</evidence>
<comment type="subcellular location">
    <subcellularLocation>
        <location evidence="1">Membrane</location>
        <topology evidence="1">Multi-pass membrane protein</topology>
    </subcellularLocation>
</comment>
<feature type="transmembrane region" description="Helical" evidence="7">
    <location>
        <begin position="23"/>
        <end position="49"/>
    </location>
</feature>
<feature type="transmembrane region" description="Helical" evidence="7">
    <location>
        <begin position="147"/>
        <end position="168"/>
    </location>
</feature>
<keyword evidence="2 7" id="KW-0812">Transmembrane</keyword>
<comment type="similarity">
    <text evidence="5">Belongs to the SAT4 family.</text>
</comment>
<feature type="region of interest" description="Disordered" evidence="6">
    <location>
        <begin position="227"/>
        <end position="250"/>
    </location>
</feature>
<dbReference type="InterPro" id="IPR049326">
    <property type="entry name" value="Rhodopsin_dom_fungi"/>
</dbReference>
<feature type="transmembrane region" description="Helical" evidence="7">
    <location>
        <begin position="112"/>
        <end position="135"/>
    </location>
</feature>
<evidence type="ECO:0000256" key="3">
    <source>
        <dbReference type="ARBA" id="ARBA00022989"/>
    </source>
</evidence>
<name>A0AAE0WTJ3_9PEZI</name>
<dbReference type="InterPro" id="IPR052337">
    <property type="entry name" value="SAT4-like"/>
</dbReference>
<keyword evidence="10" id="KW-1185">Reference proteome</keyword>
<dbReference type="GO" id="GO:0016020">
    <property type="term" value="C:membrane"/>
    <property type="evidence" value="ECO:0007669"/>
    <property type="project" value="UniProtKB-SubCell"/>
</dbReference>
<dbReference type="Pfam" id="PF20684">
    <property type="entry name" value="Fung_rhodopsin"/>
    <property type="match status" value="1"/>
</dbReference>
<feature type="compositionally biased region" description="Polar residues" evidence="6">
    <location>
        <begin position="227"/>
        <end position="237"/>
    </location>
</feature>
<keyword evidence="3 7" id="KW-1133">Transmembrane helix</keyword>
<dbReference type="Proteomes" id="UP001274830">
    <property type="component" value="Unassembled WGS sequence"/>
</dbReference>
<dbReference type="EMBL" id="JAUTXT010000007">
    <property type="protein sequence ID" value="KAK3677324.1"/>
    <property type="molecule type" value="Genomic_DNA"/>
</dbReference>
<feature type="transmembrane region" description="Helical" evidence="7">
    <location>
        <begin position="61"/>
        <end position="85"/>
    </location>
</feature>
<reference evidence="9" key="1">
    <citation type="submission" date="2023-07" db="EMBL/GenBank/DDBJ databases">
        <title>Black Yeasts Isolated from many extreme environments.</title>
        <authorList>
            <person name="Coleine C."/>
            <person name="Stajich J.E."/>
            <person name="Selbmann L."/>
        </authorList>
    </citation>
    <scope>NUCLEOTIDE SEQUENCE</scope>
    <source>
        <strain evidence="9">CCFEE 5485</strain>
    </source>
</reference>
<evidence type="ECO:0000259" key="8">
    <source>
        <dbReference type="Pfam" id="PF20684"/>
    </source>
</evidence>
<organism evidence="9 10">
    <name type="scientific">Recurvomyces mirabilis</name>
    <dbReference type="NCBI Taxonomy" id="574656"/>
    <lineage>
        <taxon>Eukaryota</taxon>
        <taxon>Fungi</taxon>
        <taxon>Dikarya</taxon>
        <taxon>Ascomycota</taxon>
        <taxon>Pezizomycotina</taxon>
        <taxon>Dothideomycetes</taxon>
        <taxon>Dothideomycetidae</taxon>
        <taxon>Mycosphaerellales</taxon>
        <taxon>Teratosphaeriaceae</taxon>
        <taxon>Recurvomyces</taxon>
    </lineage>
</organism>
<keyword evidence="4 7" id="KW-0472">Membrane</keyword>
<comment type="caution">
    <text evidence="9">The sequence shown here is derived from an EMBL/GenBank/DDBJ whole genome shotgun (WGS) entry which is preliminary data.</text>
</comment>
<evidence type="ECO:0000256" key="4">
    <source>
        <dbReference type="ARBA" id="ARBA00023136"/>
    </source>
</evidence>
<sequence length="330" mass="37401">MFSLQAHLGRHTWDLPLDKFETIAQLSFIAELSFLICQGCTKISVLLFYRRLVKDTYAKVWKFAVIGAIVFTALWTLAFLFLLIFNCSPTEAYWRSFKPTYTRPYNCVDTTIVNLLAGIFAIISDFYAVVLPCMMTRRFDLPRAQKLALNGLFSIGLVVVAAGAVRTYYLYRVGHTGDVSWNIFNATAWSQCELQLGVVCASLPTMRVLFRKYLNNTTSRAISNVRSLGSHNSQHSRMGSIRRVNGPDDRCEREEFSMKHMRTVSEMKELEGEPEHHSPSSTSPSTTQLFKGSGPEKYALQHVHEPRGYPAEWPLAPHPTQPRGSLYELG</sequence>
<evidence type="ECO:0000256" key="2">
    <source>
        <dbReference type="ARBA" id="ARBA00022692"/>
    </source>
</evidence>
<protein>
    <recommendedName>
        <fullName evidence="8">Rhodopsin domain-containing protein</fullName>
    </recommendedName>
</protein>
<dbReference type="PANTHER" id="PTHR33048:SF129">
    <property type="entry name" value="INTEGRAL MEMBRANE PROTEIN-RELATED"/>
    <property type="match status" value="1"/>
</dbReference>
<dbReference type="PANTHER" id="PTHR33048">
    <property type="entry name" value="PTH11-LIKE INTEGRAL MEMBRANE PROTEIN (AFU_ORTHOLOGUE AFUA_5G11245)"/>
    <property type="match status" value="1"/>
</dbReference>